<protein>
    <submittedName>
        <fullName evidence="2">Uncharacterized protein</fullName>
    </submittedName>
</protein>
<gene>
    <name evidence="2" type="ORF">ACFPTO_00920</name>
</gene>
<keyword evidence="1" id="KW-0472">Membrane</keyword>
<dbReference type="EMBL" id="JBHSMP010000003">
    <property type="protein sequence ID" value="MFC5427381.1"/>
    <property type="molecule type" value="Genomic_DNA"/>
</dbReference>
<keyword evidence="3" id="KW-1185">Reference proteome</keyword>
<organism evidence="2 3">
    <name type="scientific">Paraburkholderia denitrificans</name>
    <dbReference type="NCBI Taxonomy" id="694025"/>
    <lineage>
        <taxon>Bacteria</taxon>
        <taxon>Pseudomonadati</taxon>
        <taxon>Pseudomonadota</taxon>
        <taxon>Betaproteobacteria</taxon>
        <taxon>Burkholderiales</taxon>
        <taxon>Burkholderiaceae</taxon>
        <taxon>Paraburkholderia</taxon>
    </lineage>
</organism>
<name>A0ABW0J300_9BURK</name>
<feature type="transmembrane region" description="Helical" evidence="1">
    <location>
        <begin position="40"/>
        <end position="60"/>
    </location>
</feature>
<proteinExistence type="predicted"/>
<dbReference type="RefSeq" id="WP_377708757.1">
    <property type="nucleotide sequence ID" value="NZ_JBHSMP010000003.1"/>
</dbReference>
<accession>A0ABW0J300</accession>
<comment type="caution">
    <text evidence="2">The sequence shown here is derived from an EMBL/GenBank/DDBJ whole genome shotgun (WGS) entry which is preliminary data.</text>
</comment>
<keyword evidence="1" id="KW-0812">Transmembrane</keyword>
<sequence length="61" mass="6606">MLITSGFEITYLLVAFALLGAILIGTLITALHLERWHPRLIGAAIGVLLGYVLIEALPMMT</sequence>
<feature type="transmembrane region" description="Helical" evidence="1">
    <location>
        <begin position="12"/>
        <end position="33"/>
    </location>
</feature>
<evidence type="ECO:0000313" key="3">
    <source>
        <dbReference type="Proteomes" id="UP001596103"/>
    </source>
</evidence>
<reference evidence="3" key="1">
    <citation type="journal article" date="2019" name="Int. J. Syst. Evol. Microbiol.">
        <title>The Global Catalogue of Microorganisms (GCM) 10K type strain sequencing project: providing services to taxonomists for standard genome sequencing and annotation.</title>
        <authorList>
            <consortium name="The Broad Institute Genomics Platform"/>
            <consortium name="The Broad Institute Genome Sequencing Center for Infectious Disease"/>
            <person name="Wu L."/>
            <person name="Ma J."/>
        </authorList>
    </citation>
    <scope>NUCLEOTIDE SEQUENCE [LARGE SCALE GENOMIC DNA]</scope>
    <source>
        <strain evidence="3">CCUG 56042</strain>
    </source>
</reference>
<evidence type="ECO:0000256" key="1">
    <source>
        <dbReference type="SAM" id="Phobius"/>
    </source>
</evidence>
<dbReference type="Proteomes" id="UP001596103">
    <property type="component" value="Unassembled WGS sequence"/>
</dbReference>
<keyword evidence="1" id="KW-1133">Transmembrane helix</keyword>
<evidence type="ECO:0000313" key="2">
    <source>
        <dbReference type="EMBL" id="MFC5427381.1"/>
    </source>
</evidence>